<comment type="caution">
    <text evidence="1">The sequence shown here is derived from an EMBL/GenBank/DDBJ whole genome shotgun (WGS) entry which is preliminary data.</text>
</comment>
<evidence type="ECO:0000313" key="2">
    <source>
        <dbReference type="Proteomes" id="UP000494216"/>
    </source>
</evidence>
<name>A0A8S0XV85_9GAMM</name>
<evidence type="ECO:0000313" key="1">
    <source>
        <dbReference type="EMBL" id="CAA9892658.1"/>
    </source>
</evidence>
<keyword evidence="2" id="KW-1185">Reference proteome</keyword>
<dbReference type="EMBL" id="CADCXN010000111">
    <property type="protein sequence ID" value="CAA9892658.1"/>
    <property type="molecule type" value="Genomic_DNA"/>
</dbReference>
<organism evidence="1 2">
    <name type="scientific">Candidatus Methylobacter favarea</name>
    <dbReference type="NCBI Taxonomy" id="2707345"/>
    <lineage>
        <taxon>Bacteria</taxon>
        <taxon>Pseudomonadati</taxon>
        <taxon>Pseudomonadota</taxon>
        <taxon>Gammaproteobacteria</taxon>
        <taxon>Methylococcales</taxon>
        <taxon>Methylococcaceae</taxon>
        <taxon>Methylobacter</taxon>
    </lineage>
</organism>
<proteinExistence type="predicted"/>
<reference evidence="1 2" key="1">
    <citation type="submission" date="2020-02" db="EMBL/GenBank/DDBJ databases">
        <authorList>
            <person name="Hogendoorn C."/>
        </authorList>
    </citation>
    <scope>NUCLEOTIDE SEQUENCE [LARGE SCALE GENOMIC DNA]</scope>
    <source>
        <strain evidence="1">METHB21</strain>
    </source>
</reference>
<protein>
    <submittedName>
        <fullName evidence="1">Uncharacterized protein</fullName>
    </submittedName>
</protein>
<dbReference type="Proteomes" id="UP000494216">
    <property type="component" value="Unassembled WGS sequence"/>
</dbReference>
<dbReference type="AlphaFoldDB" id="A0A8S0XV85"/>
<gene>
    <name evidence="1" type="ORF">METHB2_780016</name>
</gene>
<dbReference type="RefSeq" id="WP_217426596.1">
    <property type="nucleotide sequence ID" value="NZ_CADCXN010000111.1"/>
</dbReference>
<accession>A0A8S0XV85</accession>
<sequence>MNLKPTKSHSIESSILALGSGKLTEPRIIRHIRPLFSRSLQYSRDVIYLANPSLGRALDQTENDVKEGLGYWYTDRERAWSM</sequence>